<comment type="caution">
    <text evidence="1">The sequence shown here is derived from an EMBL/GenBank/DDBJ whole genome shotgun (WGS) entry which is preliminary data.</text>
</comment>
<reference evidence="1" key="1">
    <citation type="submission" date="2023-07" db="EMBL/GenBank/DDBJ databases">
        <title>Sequencing the genomes of 1000 actinobacteria strains.</title>
        <authorList>
            <person name="Klenk H.-P."/>
        </authorList>
    </citation>
    <scope>NUCLEOTIDE SEQUENCE</scope>
    <source>
        <strain evidence="1">DSM 13068</strain>
    </source>
</reference>
<dbReference type="EMBL" id="JAVDXX010000001">
    <property type="protein sequence ID" value="MDR7292760.1"/>
    <property type="molecule type" value="Genomic_DNA"/>
</dbReference>
<organism evidence="1 2">
    <name type="scientific">Pseudoglutamicibacter albus</name>
    <dbReference type="NCBI Taxonomy" id="98671"/>
    <lineage>
        <taxon>Bacteria</taxon>
        <taxon>Bacillati</taxon>
        <taxon>Actinomycetota</taxon>
        <taxon>Actinomycetes</taxon>
        <taxon>Micrococcales</taxon>
        <taxon>Micrococcaceae</taxon>
        <taxon>Pseudoglutamicibacter</taxon>
    </lineage>
</organism>
<dbReference type="Proteomes" id="UP001180715">
    <property type="component" value="Unassembled WGS sequence"/>
</dbReference>
<evidence type="ECO:0000313" key="1">
    <source>
        <dbReference type="EMBL" id="MDR7292760.1"/>
    </source>
</evidence>
<sequence length="59" mass="6385">MSPLALLHVASALRERSLGAIRERAHRIVVEGALYSTVWVWPVASAIARRMVASSSTPS</sequence>
<accession>A0ABU1YWL8</accession>
<name>A0ABU1YWL8_9MICC</name>
<protein>
    <submittedName>
        <fullName evidence="1">Uncharacterized protein</fullName>
    </submittedName>
</protein>
<gene>
    <name evidence="1" type="ORF">J2S67_000028</name>
</gene>
<evidence type="ECO:0000313" key="2">
    <source>
        <dbReference type="Proteomes" id="UP001180715"/>
    </source>
</evidence>
<keyword evidence="2" id="KW-1185">Reference proteome</keyword>
<proteinExistence type="predicted"/>